<gene>
    <name evidence="1" type="ORF">EHF33_17455</name>
</gene>
<protein>
    <submittedName>
        <fullName evidence="1">Uncharacterized protein</fullName>
    </submittedName>
</protein>
<proteinExistence type="predicted"/>
<organism evidence="1 2">
    <name type="scientific">Deinococcus psychrotolerans</name>
    <dbReference type="NCBI Taxonomy" id="2489213"/>
    <lineage>
        <taxon>Bacteria</taxon>
        <taxon>Thermotogati</taxon>
        <taxon>Deinococcota</taxon>
        <taxon>Deinococci</taxon>
        <taxon>Deinococcales</taxon>
        <taxon>Deinococcaceae</taxon>
        <taxon>Deinococcus</taxon>
    </lineage>
</organism>
<dbReference type="KEGG" id="dph:EHF33_17455"/>
<evidence type="ECO:0000313" key="2">
    <source>
        <dbReference type="Proteomes" id="UP000276417"/>
    </source>
</evidence>
<accession>A0A3G8YHB7</accession>
<sequence>MSLQRVGELAFWGAVRRLNIRHDLDKLQPPFPPLRWRPAYVLWVSDDLSQISEQMLHPDGGEVVNG</sequence>
<name>A0A3G8YHB7_9DEIO</name>
<dbReference type="AlphaFoldDB" id="A0A3G8YHB7"/>
<dbReference type="RefSeq" id="WP_124874558.1">
    <property type="nucleotide sequence ID" value="NZ_CP034185.1"/>
</dbReference>
<keyword evidence="2" id="KW-1185">Reference proteome</keyword>
<geneLocation type="plasmid" evidence="1 2">
    <name>unnamed1</name>
</geneLocation>
<dbReference type="Proteomes" id="UP000276417">
    <property type="component" value="Plasmid unnamed1"/>
</dbReference>
<evidence type="ECO:0000313" key="1">
    <source>
        <dbReference type="EMBL" id="AZI44682.1"/>
    </source>
</evidence>
<keyword evidence="1" id="KW-0614">Plasmid</keyword>
<reference evidence="1 2" key="1">
    <citation type="submission" date="2018-11" db="EMBL/GenBank/DDBJ databases">
        <title>Deinococcus shelandsis sp. nov., isolated from South Shetland Islands soil of Antarctica.</title>
        <authorList>
            <person name="Tian J."/>
        </authorList>
    </citation>
    <scope>NUCLEOTIDE SEQUENCE [LARGE SCALE GENOMIC DNA]</scope>
    <source>
        <strain evidence="1 2">S14-83T</strain>
        <plasmid evidence="1 2">unnamed1</plasmid>
    </source>
</reference>
<dbReference type="EMBL" id="CP034185">
    <property type="protein sequence ID" value="AZI44682.1"/>
    <property type="molecule type" value="Genomic_DNA"/>
</dbReference>